<organism evidence="1 2">
    <name type="scientific">Melipona quadrifasciata</name>
    <dbReference type="NCBI Taxonomy" id="166423"/>
    <lineage>
        <taxon>Eukaryota</taxon>
        <taxon>Metazoa</taxon>
        <taxon>Ecdysozoa</taxon>
        <taxon>Arthropoda</taxon>
        <taxon>Hexapoda</taxon>
        <taxon>Insecta</taxon>
        <taxon>Pterygota</taxon>
        <taxon>Neoptera</taxon>
        <taxon>Endopterygota</taxon>
        <taxon>Hymenoptera</taxon>
        <taxon>Apocrita</taxon>
        <taxon>Aculeata</taxon>
        <taxon>Apoidea</taxon>
        <taxon>Anthophila</taxon>
        <taxon>Apidae</taxon>
        <taxon>Melipona</taxon>
    </lineage>
</organism>
<protein>
    <submittedName>
        <fullName evidence="1">Uncharacterized protein</fullName>
    </submittedName>
</protein>
<dbReference type="OrthoDB" id="7635088at2759"/>
<dbReference type="Proteomes" id="UP000053105">
    <property type="component" value="Unassembled WGS sequence"/>
</dbReference>
<proteinExistence type="predicted"/>
<accession>A0A0M8ZQL4</accession>
<dbReference type="STRING" id="166423.A0A0M8ZQL4"/>
<name>A0A0M8ZQL4_9HYME</name>
<evidence type="ECO:0000313" key="2">
    <source>
        <dbReference type="Proteomes" id="UP000053105"/>
    </source>
</evidence>
<sequence>LFFSTTVKRKSRNTANHYGIHYTGSYAYSNGAPSVYSNYPANGGFVQSHLHEDYRPIYFYVAQPYTIPYTFAKRPRPSSLLRPGKPRGNCRVKFSKRLGNGDFSQKVKQGEFSRSLSQVHFVESQGQGIYTDIISSLRV</sequence>
<dbReference type="EMBL" id="KQ435962">
    <property type="protein sequence ID" value="KOX67966.1"/>
    <property type="molecule type" value="Genomic_DNA"/>
</dbReference>
<keyword evidence="2" id="KW-1185">Reference proteome</keyword>
<dbReference type="AlphaFoldDB" id="A0A0M8ZQL4"/>
<evidence type="ECO:0000313" key="1">
    <source>
        <dbReference type="EMBL" id="KOX67966.1"/>
    </source>
</evidence>
<gene>
    <name evidence="1" type="ORF">WN51_08002</name>
</gene>
<feature type="non-terminal residue" evidence="1">
    <location>
        <position position="1"/>
    </location>
</feature>
<reference evidence="1 2" key="1">
    <citation type="submission" date="2015-07" db="EMBL/GenBank/DDBJ databases">
        <title>The genome of Melipona quadrifasciata.</title>
        <authorList>
            <person name="Pan H."/>
            <person name="Kapheim K."/>
        </authorList>
    </citation>
    <scope>NUCLEOTIDE SEQUENCE [LARGE SCALE GENOMIC DNA]</scope>
    <source>
        <strain evidence="1">0111107301</strain>
        <tissue evidence="1">Whole body</tissue>
    </source>
</reference>